<dbReference type="EMBL" id="CP017921">
    <property type="protein sequence ID" value="APH39700.1"/>
    <property type="molecule type" value="Genomic_DNA"/>
</dbReference>
<dbReference type="OrthoDB" id="8982at2157"/>
<dbReference type="GeneID" id="30584013"/>
<dbReference type="AlphaFoldDB" id="A0A1L3Q4A4"/>
<accession>A0A1L3Q4A4</accession>
<evidence type="ECO:0000313" key="3">
    <source>
        <dbReference type="EMBL" id="RNI08965.1"/>
    </source>
</evidence>
<dbReference type="RefSeq" id="WP_072562117.1">
    <property type="nucleotide sequence ID" value="NZ_CP017921.1"/>
</dbReference>
<dbReference type="KEGG" id="mhaz:BHR79_09540"/>
<evidence type="ECO:0000313" key="6">
    <source>
        <dbReference type="Proteomes" id="UP000198669"/>
    </source>
</evidence>
<dbReference type="InterPro" id="IPR015419">
    <property type="entry name" value="CTAG/Pcc1"/>
</dbReference>
<organism evidence="2 5">
    <name type="scientific">Methanohalophilus halophilus</name>
    <dbReference type="NCBI Taxonomy" id="2177"/>
    <lineage>
        <taxon>Archaea</taxon>
        <taxon>Methanobacteriati</taxon>
        <taxon>Methanobacteriota</taxon>
        <taxon>Stenosarchaea group</taxon>
        <taxon>Methanomicrobia</taxon>
        <taxon>Methanosarcinales</taxon>
        <taxon>Methanosarcinaceae</taxon>
        <taxon>Methanohalophilus</taxon>
    </lineage>
</organism>
<gene>
    <name evidence="2" type="ORF">BHR79_09540</name>
    <name evidence="3" type="ORF">EFE40_05725</name>
    <name evidence="4" type="ORF">SAMN04515625_0825</name>
</gene>
<reference evidence="3 7" key="3">
    <citation type="submission" date="2018-10" db="EMBL/GenBank/DDBJ databases">
        <title>Cultivation of a novel Methanohalophilus strain from Kebrit Deep of the Red Sea and a genomic comparison of members of the genus Methanohalophilus.</title>
        <authorList>
            <person name="Guan Y."/>
            <person name="Ngugi D.K."/>
            <person name="Stingl U."/>
        </authorList>
    </citation>
    <scope>NUCLEOTIDE SEQUENCE [LARGE SCALE GENOMIC DNA]</scope>
    <source>
        <strain evidence="3 7">DSM 3094</strain>
    </source>
</reference>
<dbReference type="Proteomes" id="UP000267921">
    <property type="component" value="Unassembled WGS sequence"/>
</dbReference>
<name>A0A1L3Q4A4_9EURY</name>
<evidence type="ECO:0000256" key="1">
    <source>
        <dbReference type="ARBA" id="ARBA00007073"/>
    </source>
</evidence>
<dbReference type="Gene3D" id="3.30.310.50">
    <property type="entry name" value="Alpha-D-phosphohexomutase, C-terminal domain"/>
    <property type="match status" value="1"/>
</dbReference>
<proteinExistence type="inferred from homology"/>
<evidence type="ECO:0000313" key="4">
    <source>
        <dbReference type="EMBL" id="SDW36256.1"/>
    </source>
</evidence>
<comment type="similarity">
    <text evidence="1">Belongs to the CTAG/PCC1 family.</text>
</comment>
<reference evidence="2 5" key="1">
    <citation type="submission" date="2016-10" db="EMBL/GenBank/DDBJ databases">
        <title>Methanohalophilus halophilus.</title>
        <authorList>
            <person name="L'haridon S."/>
        </authorList>
    </citation>
    <scope>NUCLEOTIDE SEQUENCE [LARGE SCALE GENOMIC DNA]</scope>
    <source>
        <strain evidence="2 5">Z-7982</strain>
    </source>
</reference>
<keyword evidence="5" id="KW-1185">Reference proteome</keyword>
<sequence length="80" mass="9140">MTSSSETIIETPDALKLYLSVKPELDRLVTDRSSIEIDVKDYQLIMRVTSDDLISMRSTLNTWYRLIKVASEMVTLTSPN</sequence>
<dbReference type="Proteomes" id="UP000186879">
    <property type="component" value="Chromosome"/>
</dbReference>
<dbReference type="EMBL" id="FNMU01000002">
    <property type="protein sequence ID" value="SDW36256.1"/>
    <property type="molecule type" value="Genomic_DNA"/>
</dbReference>
<dbReference type="EMBL" id="RJJG01000004">
    <property type="protein sequence ID" value="RNI08965.1"/>
    <property type="molecule type" value="Genomic_DNA"/>
</dbReference>
<dbReference type="STRING" id="2177.BHR79_09540"/>
<reference evidence="4 6" key="2">
    <citation type="submission" date="2016-10" db="EMBL/GenBank/DDBJ databases">
        <authorList>
            <person name="de Groot N.N."/>
        </authorList>
    </citation>
    <scope>NUCLEOTIDE SEQUENCE [LARGE SCALE GENOMIC DNA]</scope>
    <source>
        <strain evidence="4 6">Z-7982</strain>
    </source>
</reference>
<dbReference type="NCBIfam" id="NF011470">
    <property type="entry name" value="PRK14887.1"/>
    <property type="match status" value="1"/>
</dbReference>
<evidence type="ECO:0000313" key="2">
    <source>
        <dbReference type="EMBL" id="APH39700.1"/>
    </source>
</evidence>
<dbReference type="Proteomes" id="UP000198669">
    <property type="component" value="Unassembled WGS sequence"/>
</dbReference>
<evidence type="ECO:0000313" key="5">
    <source>
        <dbReference type="Proteomes" id="UP000186879"/>
    </source>
</evidence>
<protein>
    <submittedName>
        <fullName evidence="4">KEOPS complex subunit Pcc1</fullName>
    </submittedName>
</protein>
<dbReference type="Pfam" id="PF09341">
    <property type="entry name" value="Pcc1"/>
    <property type="match status" value="1"/>
</dbReference>
<evidence type="ECO:0000313" key="7">
    <source>
        <dbReference type="Proteomes" id="UP000267921"/>
    </source>
</evidence>